<keyword evidence="2" id="KW-0813">Transport</keyword>
<accession>A0A1S0TMP0</accession>
<dbReference type="Pfam" id="PF02214">
    <property type="entry name" value="BTB_2"/>
    <property type="match status" value="1"/>
</dbReference>
<evidence type="ECO:0000256" key="4">
    <source>
        <dbReference type="ARBA" id="ARBA00022989"/>
    </source>
</evidence>
<dbReference type="PANTHER" id="PTHR11537">
    <property type="entry name" value="VOLTAGE-GATED POTASSIUM CHANNEL"/>
    <property type="match status" value="1"/>
</dbReference>
<evidence type="ECO:0000256" key="6">
    <source>
        <dbReference type="ARBA" id="ARBA00023136"/>
    </source>
</evidence>
<dbReference type="PANTHER" id="PTHR11537:SF254">
    <property type="entry name" value="POTASSIUM VOLTAGE-GATED CHANNEL PROTEIN SHAB"/>
    <property type="match status" value="1"/>
</dbReference>
<keyword evidence="6" id="KW-0472">Membrane</keyword>
<dbReference type="InterPro" id="IPR003971">
    <property type="entry name" value="K_chnl_volt-dep_Kv5/Kv9"/>
</dbReference>
<evidence type="ECO:0000313" key="9">
    <source>
        <dbReference type="EMBL" id="EFO16919.2"/>
    </source>
</evidence>
<dbReference type="KEGG" id="loa:LOAG_11584"/>
<dbReference type="OMA" id="WPHEKRI"/>
<dbReference type="GO" id="GO:0051260">
    <property type="term" value="P:protein homooligomerization"/>
    <property type="evidence" value="ECO:0007669"/>
    <property type="project" value="InterPro"/>
</dbReference>
<evidence type="ECO:0000259" key="8">
    <source>
        <dbReference type="Pfam" id="PF02214"/>
    </source>
</evidence>
<sequence length="255" mass="29897">MNVSVLQNPIMATSTRGIRRKNRYTEHQNDQMIRRSICISQFLKDSQTASLNNNHIMSVINDIIISTNNDTETEPQSQMGLIVDSNNVDAFLRLNIGGTHFLIRNETVLRRQIGLLSLIVQWPHEKRILLVDAYLENTKEYYFERSALLFNVIYQFYLTGLIHLPENLCLKDLLNELNYWCIAPDKYLAECCCFDKNNDQLDSIKSSSEMDQADHFRHLRFGEYRLQIWNLIEMPSRFGRSNYRPDELSRSIIDP</sequence>
<dbReference type="AlphaFoldDB" id="A0A1S0TMP0"/>
<dbReference type="CDD" id="cd18317">
    <property type="entry name" value="BTB_POZ_Kv"/>
    <property type="match status" value="1"/>
</dbReference>
<dbReference type="InterPro" id="IPR011333">
    <property type="entry name" value="SKP1/BTB/POZ_sf"/>
</dbReference>
<dbReference type="SUPFAM" id="SSF54695">
    <property type="entry name" value="POZ domain"/>
    <property type="match status" value="1"/>
</dbReference>
<comment type="subcellular location">
    <subcellularLocation>
        <location evidence="1">Membrane</location>
        <topology evidence="1">Multi-pass membrane protein</topology>
    </subcellularLocation>
</comment>
<dbReference type="InterPro" id="IPR028325">
    <property type="entry name" value="VG_K_chnl"/>
</dbReference>
<evidence type="ECO:0000256" key="3">
    <source>
        <dbReference type="ARBA" id="ARBA00022692"/>
    </source>
</evidence>
<dbReference type="GeneID" id="9949042"/>
<dbReference type="InParanoid" id="A0A1S0TMP0"/>
<dbReference type="InterPro" id="IPR003131">
    <property type="entry name" value="T1-type_BTB"/>
</dbReference>
<gene>
    <name evidence="9" type="ORF">LOAG_11584</name>
</gene>
<dbReference type="EMBL" id="JH712355">
    <property type="protein sequence ID" value="EFO16919.2"/>
    <property type="molecule type" value="Genomic_DNA"/>
</dbReference>
<keyword evidence="4" id="KW-1133">Transmembrane helix</keyword>
<dbReference type="GO" id="GO:0001508">
    <property type="term" value="P:action potential"/>
    <property type="evidence" value="ECO:0007669"/>
    <property type="project" value="TreeGrafter"/>
</dbReference>
<dbReference type="CTD" id="9949042"/>
<dbReference type="PRINTS" id="PR01494">
    <property type="entry name" value="KV9CHANNEL"/>
</dbReference>
<proteinExistence type="predicted"/>
<keyword evidence="3" id="KW-0812">Transmembrane</keyword>
<evidence type="ECO:0000256" key="7">
    <source>
        <dbReference type="ARBA" id="ARBA00023303"/>
    </source>
</evidence>
<dbReference type="RefSeq" id="XP_020301472.1">
    <property type="nucleotide sequence ID" value="XM_020448379.1"/>
</dbReference>
<reference evidence="9" key="1">
    <citation type="submission" date="2012-04" db="EMBL/GenBank/DDBJ databases">
        <title>The Genome Sequence of Loa loa.</title>
        <authorList>
            <consortium name="The Broad Institute Genome Sequencing Platform"/>
            <consortium name="Broad Institute Genome Sequencing Center for Infectious Disease"/>
            <person name="Nutman T.B."/>
            <person name="Fink D.L."/>
            <person name="Russ C."/>
            <person name="Young S."/>
            <person name="Zeng Q."/>
            <person name="Gargeya S."/>
            <person name="Alvarado L."/>
            <person name="Berlin A."/>
            <person name="Chapman S.B."/>
            <person name="Chen Z."/>
            <person name="Freedman E."/>
            <person name="Gellesch M."/>
            <person name="Goldberg J."/>
            <person name="Griggs A."/>
            <person name="Gujja S."/>
            <person name="Heilman E.R."/>
            <person name="Heiman D."/>
            <person name="Howarth C."/>
            <person name="Mehta T."/>
            <person name="Neiman D."/>
            <person name="Pearson M."/>
            <person name="Roberts A."/>
            <person name="Saif S."/>
            <person name="Shea T."/>
            <person name="Shenoy N."/>
            <person name="Sisk P."/>
            <person name="Stolte C."/>
            <person name="Sykes S."/>
            <person name="White J."/>
            <person name="Yandava C."/>
            <person name="Haas B."/>
            <person name="Henn M.R."/>
            <person name="Nusbaum C."/>
            <person name="Birren B."/>
        </authorList>
    </citation>
    <scope>NUCLEOTIDE SEQUENCE [LARGE SCALE GENOMIC DNA]</scope>
</reference>
<evidence type="ECO:0000256" key="2">
    <source>
        <dbReference type="ARBA" id="ARBA00022448"/>
    </source>
</evidence>
<organism evidence="9">
    <name type="scientific">Loa loa</name>
    <name type="common">Eye worm</name>
    <name type="synonym">Filaria loa</name>
    <dbReference type="NCBI Taxonomy" id="7209"/>
    <lineage>
        <taxon>Eukaryota</taxon>
        <taxon>Metazoa</taxon>
        <taxon>Ecdysozoa</taxon>
        <taxon>Nematoda</taxon>
        <taxon>Chromadorea</taxon>
        <taxon>Rhabditida</taxon>
        <taxon>Spirurina</taxon>
        <taxon>Spiruromorpha</taxon>
        <taxon>Filarioidea</taxon>
        <taxon>Onchocercidae</taxon>
        <taxon>Loa</taxon>
    </lineage>
</organism>
<dbReference type="Gene3D" id="3.30.710.10">
    <property type="entry name" value="Potassium Channel Kv1.1, Chain A"/>
    <property type="match status" value="1"/>
</dbReference>
<feature type="domain" description="Potassium channel tetramerisation-type BTB" evidence="8">
    <location>
        <begin position="92"/>
        <end position="185"/>
    </location>
</feature>
<keyword evidence="7" id="KW-0407">Ion channel</keyword>
<dbReference type="OrthoDB" id="296522at2759"/>
<evidence type="ECO:0000256" key="1">
    <source>
        <dbReference type="ARBA" id="ARBA00004141"/>
    </source>
</evidence>
<dbReference type="GO" id="GO:0005251">
    <property type="term" value="F:delayed rectifier potassium channel activity"/>
    <property type="evidence" value="ECO:0007669"/>
    <property type="project" value="TreeGrafter"/>
</dbReference>
<evidence type="ECO:0000256" key="5">
    <source>
        <dbReference type="ARBA" id="ARBA00023065"/>
    </source>
</evidence>
<dbReference type="GO" id="GO:0008076">
    <property type="term" value="C:voltage-gated potassium channel complex"/>
    <property type="evidence" value="ECO:0007669"/>
    <property type="project" value="InterPro"/>
</dbReference>
<keyword evidence="5" id="KW-0406">Ion transport</keyword>
<protein>
    <recommendedName>
        <fullName evidence="8">Potassium channel tetramerisation-type BTB domain-containing protein</fullName>
    </recommendedName>
</protein>
<name>A0A1S0TMP0_LOALO</name>